<evidence type="ECO:0000313" key="2">
    <source>
        <dbReference type="Proteomes" id="UP000377595"/>
    </source>
</evidence>
<dbReference type="Proteomes" id="UP000377595">
    <property type="component" value="Unassembled WGS sequence"/>
</dbReference>
<comment type="caution">
    <text evidence="1">The sequence shown here is derived from an EMBL/GenBank/DDBJ whole genome shotgun (WGS) entry which is preliminary data.</text>
</comment>
<reference evidence="1 2" key="1">
    <citation type="submission" date="2019-10" db="EMBL/GenBank/DDBJ databases">
        <title>Whole genome shotgun sequence of Acrocarpospora pleiomorpha NBRC 16267.</title>
        <authorList>
            <person name="Ichikawa N."/>
            <person name="Kimura A."/>
            <person name="Kitahashi Y."/>
            <person name="Komaki H."/>
            <person name="Oguchi A."/>
        </authorList>
    </citation>
    <scope>NUCLEOTIDE SEQUENCE [LARGE SCALE GENOMIC DNA]</scope>
    <source>
        <strain evidence="1 2">NBRC 16267</strain>
    </source>
</reference>
<organism evidence="1 2">
    <name type="scientific">Acrocarpospora pleiomorpha</name>
    <dbReference type="NCBI Taxonomy" id="90975"/>
    <lineage>
        <taxon>Bacteria</taxon>
        <taxon>Bacillati</taxon>
        <taxon>Actinomycetota</taxon>
        <taxon>Actinomycetes</taxon>
        <taxon>Streptosporangiales</taxon>
        <taxon>Streptosporangiaceae</taxon>
        <taxon>Acrocarpospora</taxon>
    </lineage>
</organism>
<dbReference type="EMBL" id="BLAF01000012">
    <property type="protein sequence ID" value="GES19594.1"/>
    <property type="molecule type" value="Genomic_DNA"/>
</dbReference>
<gene>
    <name evidence="1" type="ORF">Aple_024900</name>
</gene>
<protein>
    <submittedName>
        <fullName evidence="1">Uncharacterized protein</fullName>
    </submittedName>
</protein>
<dbReference type="RefSeq" id="WP_155344669.1">
    <property type="nucleotide sequence ID" value="NZ_BAAAHM010000022.1"/>
</dbReference>
<name>A0A5M3XEA1_9ACTN</name>
<accession>A0A5M3XEA1</accession>
<proteinExistence type="predicted"/>
<evidence type="ECO:0000313" key="1">
    <source>
        <dbReference type="EMBL" id="GES19594.1"/>
    </source>
</evidence>
<keyword evidence="2" id="KW-1185">Reference proteome</keyword>
<dbReference type="OrthoDB" id="3205593at2"/>
<sequence length="268" mass="30727">MSRQAIALVIANYLVDSGIFPESETKLDRKLKDRVGRALDGKVLSPETLNWFIEAFHLTPDDEQMLREAHTTKKVVTNVPLVNTLRVRQPLPIPQRHRTIMLFERRIIDATGRATTHHSAHTIVACEDGVDHYPCFLSPRTSDIVVIHGGHVSAGPDHGADPRIIKITLSTSLREGDSTSFEYRSEFHREKGIDTEYRRVVNARTQNIDIVVKFHPRRLPSKVWWAAWDDYQAGNVVEQEPVTLDLEHRAHRFLPYMENAAAGFRWVW</sequence>
<dbReference type="AlphaFoldDB" id="A0A5M3XEA1"/>